<feature type="domain" description="PAC" evidence="9">
    <location>
        <begin position="688"/>
        <end position="740"/>
    </location>
</feature>
<comment type="caution">
    <text evidence="10">The sequence shown here is derived from an EMBL/GenBank/DDBJ whole genome shotgun (WGS) entry which is preliminary data.</text>
</comment>
<feature type="domain" description="PAC" evidence="9">
    <location>
        <begin position="552"/>
        <end position="604"/>
    </location>
</feature>
<evidence type="ECO:0000259" key="8">
    <source>
        <dbReference type="PROSITE" id="PS50112"/>
    </source>
</evidence>
<feature type="transmembrane region" description="Helical" evidence="6">
    <location>
        <begin position="6"/>
        <end position="29"/>
    </location>
</feature>
<dbReference type="InterPro" id="IPR052162">
    <property type="entry name" value="Sensor_kinase/Photoreceptor"/>
</dbReference>
<dbReference type="SMART" id="SM00086">
    <property type="entry name" value="PAC"/>
    <property type="match status" value="4"/>
</dbReference>
<dbReference type="Pfam" id="PF13426">
    <property type="entry name" value="PAS_9"/>
    <property type="match status" value="2"/>
</dbReference>
<dbReference type="PANTHER" id="PTHR43304:SF1">
    <property type="entry name" value="PAC DOMAIN-CONTAINING PROTEIN"/>
    <property type="match status" value="1"/>
</dbReference>
<dbReference type="PROSITE" id="PS50109">
    <property type="entry name" value="HIS_KIN"/>
    <property type="match status" value="1"/>
</dbReference>
<keyword evidence="6" id="KW-1133">Transmembrane helix</keyword>
<dbReference type="InterPro" id="IPR003594">
    <property type="entry name" value="HATPase_dom"/>
</dbReference>
<evidence type="ECO:0000256" key="5">
    <source>
        <dbReference type="ARBA" id="ARBA00022777"/>
    </source>
</evidence>
<dbReference type="Pfam" id="PF02518">
    <property type="entry name" value="HATPase_c"/>
    <property type="match status" value="1"/>
</dbReference>
<dbReference type="PRINTS" id="PR00344">
    <property type="entry name" value="BCTRLSENSOR"/>
</dbReference>
<evidence type="ECO:0000256" key="6">
    <source>
        <dbReference type="SAM" id="Phobius"/>
    </source>
</evidence>
<dbReference type="Gene3D" id="3.30.565.10">
    <property type="entry name" value="Histidine kinase-like ATPase, C-terminal domain"/>
    <property type="match status" value="1"/>
</dbReference>
<organism evidence="10 11">
    <name type="scientific">Rufibacter sediminis</name>
    <dbReference type="NCBI Taxonomy" id="2762756"/>
    <lineage>
        <taxon>Bacteria</taxon>
        <taxon>Pseudomonadati</taxon>
        <taxon>Bacteroidota</taxon>
        <taxon>Cytophagia</taxon>
        <taxon>Cytophagales</taxon>
        <taxon>Hymenobacteraceae</taxon>
        <taxon>Rufibacter</taxon>
    </lineage>
</organism>
<dbReference type="CDD" id="cd00130">
    <property type="entry name" value="PAS"/>
    <property type="match status" value="4"/>
</dbReference>
<evidence type="ECO:0000259" key="7">
    <source>
        <dbReference type="PROSITE" id="PS50109"/>
    </source>
</evidence>
<name>A0ABR6VX68_9BACT</name>
<dbReference type="Gene3D" id="1.10.287.130">
    <property type="match status" value="1"/>
</dbReference>
<dbReference type="InterPro" id="IPR000014">
    <property type="entry name" value="PAS"/>
</dbReference>
<feature type="transmembrane region" description="Helical" evidence="6">
    <location>
        <begin position="177"/>
        <end position="198"/>
    </location>
</feature>
<keyword evidence="6" id="KW-0472">Membrane</keyword>
<dbReference type="InterPro" id="IPR035965">
    <property type="entry name" value="PAS-like_dom_sf"/>
</dbReference>
<dbReference type="Proteomes" id="UP000659698">
    <property type="component" value="Unassembled WGS sequence"/>
</dbReference>
<dbReference type="EMBL" id="JACOAF010000044">
    <property type="protein sequence ID" value="MBC3541780.1"/>
    <property type="molecule type" value="Genomic_DNA"/>
</dbReference>
<dbReference type="InterPro" id="IPR036890">
    <property type="entry name" value="HATPase_C_sf"/>
</dbReference>
<dbReference type="NCBIfam" id="TIGR00229">
    <property type="entry name" value="sensory_box"/>
    <property type="match status" value="3"/>
</dbReference>
<feature type="domain" description="PAC" evidence="9">
    <location>
        <begin position="414"/>
        <end position="464"/>
    </location>
</feature>
<dbReference type="SUPFAM" id="SSF55874">
    <property type="entry name" value="ATPase domain of HSP90 chaperone/DNA topoisomerase II/histidine kinase"/>
    <property type="match status" value="1"/>
</dbReference>
<dbReference type="PROSITE" id="PS50112">
    <property type="entry name" value="PAS"/>
    <property type="match status" value="3"/>
</dbReference>
<sequence>MHIQRTLFGVFLIAFLSLVLFTVIAYFNLQENAALDRQEKVSLQVLKSIEVLFNNLEDMEEGAASASSFHRQTSLSQYNAARELYPKHLQALLRAQVTDSAERYQIKTLSGLTESFVKTAAMVVSGTGSFPSPDLAREQLQDQLASIKLLVHAIEEKERATLYANGAESSVRSERMLTIFTAFSVFMFLFFMTTYLFISRNLSNRSRAAKVLKEKEQLFSGLFYKSPIMLTLVEVSTEKIMDINENALLFFGQTREHVIGKSVREMDIILDPAFREIMFERLQHDQKVQNLETQIKARNGRIRNVVYHMEQVFLNNEKCLIMAFEDITDRKMAEKRLKESETLFSQIFYKSPIMKCISEVDTGVYLDVNDNYTRFFGYEKEELIGKASTELNFWKNPSDRSILIKELREKGEFRSLEFELKTKSGELRHILLHADLVQLDGGECLMTAFVDITESKQAGDFLKNMNLSLEKSVAERIKEISDYKYALDQAALVAITDTNGRYIHANENFCLLTEYQPEELLGQHYSIIASDYHPAQEFFENHNLTASGGTIWESEIKSKTKSGKFFWADTTIIPILDASGVAYQYLIIRWDITAKKNTETALLQAFEELGKSENRLKQAQALSHLGSWEYAFDTQQTIWSDELYAILGTSPAETEADFSSFLGFVHPEDVAMVEETVISTLNSENVSCQYNCRIIRKDGEVRYIFLVFEREPTVPGQPDKLLGILQDVTKERLAQMEKERITADLLQRNKDLEQFAYIVSHNLRAPAANIIGLSDLICTLKPSTPAFMKSINGLKISVAKLDAVINDLNNVLQIRREVNERKEQVDLYQLVEDIKTMTSGLMAKEKVSIQTNFSDLEKIYTIKSYLHSIFANLISNSIKYRQANQVPAIEILSNKKDGKNIITFRDNGLGIDLTAHQHKIFGLYKRFHFHTDGKGMGLYMVKTQVEALGGKIHVHSRVNHGTEFSIEFDEAYT</sequence>
<dbReference type="SUPFAM" id="SSF55785">
    <property type="entry name" value="PYP-like sensor domain (PAS domain)"/>
    <property type="match status" value="4"/>
</dbReference>
<dbReference type="EC" id="2.7.13.3" evidence="2"/>
<dbReference type="SMART" id="SM00387">
    <property type="entry name" value="HATPase_c"/>
    <property type="match status" value="1"/>
</dbReference>
<evidence type="ECO:0000313" key="10">
    <source>
        <dbReference type="EMBL" id="MBC3541780.1"/>
    </source>
</evidence>
<evidence type="ECO:0000256" key="1">
    <source>
        <dbReference type="ARBA" id="ARBA00000085"/>
    </source>
</evidence>
<dbReference type="InterPro" id="IPR036097">
    <property type="entry name" value="HisK_dim/P_sf"/>
</dbReference>
<keyword evidence="11" id="KW-1185">Reference proteome</keyword>
<protein>
    <recommendedName>
        <fullName evidence="2">histidine kinase</fullName>
        <ecNumber evidence="2">2.7.13.3</ecNumber>
    </recommendedName>
</protein>
<dbReference type="PROSITE" id="PS50113">
    <property type="entry name" value="PAC"/>
    <property type="match status" value="4"/>
</dbReference>
<feature type="domain" description="PAS" evidence="8">
    <location>
        <begin position="639"/>
        <end position="684"/>
    </location>
</feature>
<proteinExistence type="predicted"/>
<feature type="domain" description="PAS" evidence="8">
    <location>
        <begin position="363"/>
        <end position="409"/>
    </location>
</feature>
<dbReference type="InterPro" id="IPR013655">
    <property type="entry name" value="PAS_fold_3"/>
</dbReference>
<dbReference type="Gene3D" id="3.30.450.20">
    <property type="entry name" value="PAS domain"/>
    <property type="match status" value="4"/>
</dbReference>
<dbReference type="Pfam" id="PF08447">
    <property type="entry name" value="PAS_3"/>
    <property type="match status" value="1"/>
</dbReference>
<reference evidence="10 11" key="1">
    <citation type="journal article" date="2019" name="Int. J. Syst. Evol. Microbiol.">
        <title>Rufibacter sediminis sp. nov., isolated from freshwater lake sediment.</title>
        <authorList>
            <person name="Qu J.H."/>
            <person name="Zhang L.J."/>
            <person name="Fu Y.H."/>
            <person name="Li H.F."/>
        </authorList>
    </citation>
    <scope>NUCLEOTIDE SEQUENCE [LARGE SCALE GENOMIC DNA]</scope>
    <source>
        <strain evidence="10 11">H-1</strain>
    </source>
</reference>
<dbReference type="SMART" id="SM00091">
    <property type="entry name" value="PAS"/>
    <property type="match status" value="4"/>
</dbReference>
<comment type="catalytic activity">
    <reaction evidence="1">
        <text>ATP + protein L-histidine = ADP + protein N-phospho-L-histidine.</text>
        <dbReference type="EC" id="2.7.13.3"/>
    </reaction>
</comment>
<evidence type="ECO:0000259" key="9">
    <source>
        <dbReference type="PROSITE" id="PS50113"/>
    </source>
</evidence>
<keyword evidence="4" id="KW-0808">Transferase</keyword>
<feature type="domain" description="PAC" evidence="9">
    <location>
        <begin position="289"/>
        <end position="339"/>
    </location>
</feature>
<dbReference type="PANTHER" id="PTHR43304">
    <property type="entry name" value="PHYTOCHROME-LIKE PROTEIN CPH1"/>
    <property type="match status" value="1"/>
</dbReference>
<keyword evidence="6" id="KW-0812">Transmembrane</keyword>
<dbReference type="InterPro" id="IPR001610">
    <property type="entry name" value="PAC"/>
</dbReference>
<gene>
    <name evidence="10" type="ORF">H7U12_18955</name>
</gene>
<keyword evidence="5" id="KW-0418">Kinase</keyword>
<dbReference type="SUPFAM" id="SSF47384">
    <property type="entry name" value="Homodimeric domain of signal transducing histidine kinase"/>
    <property type="match status" value="1"/>
</dbReference>
<dbReference type="Pfam" id="PF00989">
    <property type="entry name" value="PAS"/>
    <property type="match status" value="1"/>
</dbReference>
<evidence type="ECO:0000256" key="4">
    <source>
        <dbReference type="ARBA" id="ARBA00022679"/>
    </source>
</evidence>
<evidence type="ECO:0000313" key="11">
    <source>
        <dbReference type="Proteomes" id="UP000659698"/>
    </source>
</evidence>
<dbReference type="InterPro" id="IPR000700">
    <property type="entry name" value="PAS-assoc_C"/>
</dbReference>
<dbReference type="InterPro" id="IPR005467">
    <property type="entry name" value="His_kinase_dom"/>
</dbReference>
<evidence type="ECO:0000256" key="2">
    <source>
        <dbReference type="ARBA" id="ARBA00012438"/>
    </source>
</evidence>
<dbReference type="RefSeq" id="WP_186641036.1">
    <property type="nucleotide sequence ID" value="NZ_JACOAF010000044.1"/>
</dbReference>
<feature type="domain" description="Histidine kinase" evidence="7">
    <location>
        <begin position="758"/>
        <end position="972"/>
    </location>
</feature>
<accession>A0ABR6VX68</accession>
<feature type="domain" description="PAS" evidence="8">
    <location>
        <begin position="493"/>
        <end position="534"/>
    </location>
</feature>
<dbReference type="InterPro" id="IPR013767">
    <property type="entry name" value="PAS_fold"/>
</dbReference>
<keyword evidence="3" id="KW-0597">Phosphoprotein</keyword>
<dbReference type="InterPro" id="IPR004358">
    <property type="entry name" value="Sig_transdc_His_kin-like_C"/>
</dbReference>
<evidence type="ECO:0000256" key="3">
    <source>
        <dbReference type="ARBA" id="ARBA00022553"/>
    </source>
</evidence>
<dbReference type="Gene3D" id="2.10.70.100">
    <property type="match status" value="1"/>
</dbReference>